<dbReference type="FunFam" id="3.40.50.720:FF:000039">
    <property type="entry name" value="Alcohol dehydrogenase AdhP"/>
    <property type="match status" value="1"/>
</dbReference>
<dbReference type="PROSITE" id="PS00059">
    <property type="entry name" value="ADH_ZINC"/>
    <property type="match status" value="1"/>
</dbReference>
<evidence type="ECO:0000256" key="2">
    <source>
        <dbReference type="ARBA" id="ARBA00008072"/>
    </source>
</evidence>
<dbReference type="InterPro" id="IPR020843">
    <property type="entry name" value="ER"/>
</dbReference>
<evidence type="ECO:0000256" key="5">
    <source>
        <dbReference type="ARBA" id="ARBA00022833"/>
    </source>
</evidence>
<sequence length="392" mass="42082">QFGWSQLQLHTPFFKLQPCVYLPYSYLIRRSTIMETHRAAVLTSPQGSDGKPTFAVRDEPRPVPGPNEVLIRLSVTGLCGSDLGMAMGHFGPLDRKILGHEGVGRIAALGSNIAALDQSVQVGQRVGVAWTRDTCGNCEACVDLVNEGETRCEKTLHSGRAYDGTFAQYTLAPLRYLARLPAQFDEVPDEEVAPILCAGVTAYKAIKNCHVTPGSWFAISGAGGGVGALGVAYARAMGYRVIGVDAGPEKGEICKDQGAEVYIDVTEPGTLAEKVRKATGGYGAKAVVVAATATAAYQDAFELLAPFGTLMCVGILPWEAKVNFNPIWLIGKGWKILSSSVGSRADILEALEFVRRRVVVPNVHVGKIDDLEELVQTMHGGQLKGKWVLKLD</sequence>
<evidence type="ECO:0000256" key="3">
    <source>
        <dbReference type="ARBA" id="ARBA00013190"/>
    </source>
</evidence>
<keyword evidence="11" id="KW-1185">Reference proteome</keyword>
<dbReference type="SMART" id="SM00829">
    <property type="entry name" value="PKS_ER"/>
    <property type="match status" value="1"/>
</dbReference>
<dbReference type="Pfam" id="PF00107">
    <property type="entry name" value="ADH_zinc_N"/>
    <property type="match status" value="1"/>
</dbReference>
<evidence type="ECO:0000313" key="11">
    <source>
        <dbReference type="Proteomes" id="UP000830671"/>
    </source>
</evidence>
<organism evidence="10 11">
    <name type="scientific">Colletotrichum lupini</name>
    <dbReference type="NCBI Taxonomy" id="145971"/>
    <lineage>
        <taxon>Eukaryota</taxon>
        <taxon>Fungi</taxon>
        <taxon>Dikarya</taxon>
        <taxon>Ascomycota</taxon>
        <taxon>Pezizomycotina</taxon>
        <taxon>Sordariomycetes</taxon>
        <taxon>Hypocreomycetidae</taxon>
        <taxon>Glomerellales</taxon>
        <taxon>Glomerellaceae</taxon>
        <taxon>Colletotrichum</taxon>
        <taxon>Colletotrichum acutatum species complex</taxon>
    </lineage>
</organism>
<name>A0A9Q8T844_9PEZI</name>
<reference evidence="10" key="1">
    <citation type="journal article" date="2021" name="Mol. Plant Microbe Interact.">
        <title>Complete Genome Sequence of the Plant-Pathogenic Fungus Colletotrichum lupini.</title>
        <authorList>
            <person name="Baroncelli R."/>
            <person name="Pensec F."/>
            <person name="Da Lio D."/>
            <person name="Boufleur T."/>
            <person name="Vicente I."/>
            <person name="Sarrocco S."/>
            <person name="Picot A."/>
            <person name="Baraldi E."/>
            <person name="Sukno S."/>
            <person name="Thon M."/>
            <person name="Le Floch G."/>
        </authorList>
    </citation>
    <scope>NUCLEOTIDE SEQUENCE</scope>
    <source>
        <strain evidence="10">IMI 504893</strain>
    </source>
</reference>
<feature type="non-terminal residue" evidence="10">
    <location>
        <position position="1"/>
    </location>
</feature>
<keyword evidence="4 8" id="KW-0479">Metal-binding</keyword>
<dbReference type="SUPFAM" id="SSF50129">
    <property type="entry name" value="GroES-like"/>
    <property type="match status" value="1"/>
</dbReference>
<dbReference type="InterPro" id="IPR036291">
    <property type="entry name" value="NAD(P)-bd_dom_sf"/>
</dbReference>
<keyword evidence="7" id="KW-0520">NAD</keyword>
<dbReference type="Proteomes" id="UP000830671">
    <property type="component" value="Chromosome 8"/>
</dbReference>
<dbReference type="GO" id="GO:0008270">
    <property type="term" value="F:zinc ion binding"/>
    <property type="evidence" value="ECO:0007669"/>
    <property type="project" value="InterPro"/>
</dbReference>
<feature type="domain" description="Enoyl reductase (ER)" evidence="9">
    <location>
        <begin position="47"/>
        <end position="389"/>
    </location>
</feature>
<dbReference type="PANTHER" id="PTHR42940:SF3">
    <property type="entry name" value="ALCOHOL DEHYDROGENASE 1-RELATED"/>
    <property type="match status" value="1"/>
</dbReference>
<evidence type="ECO:0000256" key="6">
    <source>
        <dbReference type="ARBA" id="ARBA00023002"/>
    </source>
</evidence>
<accession>A0A9Q8T844</accession>
<dbReference type="GO" id="GO:0005737">
    <property type="term" value="C:cytoplasm"/>
    <property type="evidence" value="ECO:0007669"/>
    <property type="project" value="TreeGrafter"/>
</dbReference>
<comment type="cofactor">
    <cofactor evidence="1 8">
        <name>Zn(2+)</name>
        <dbReference type="ChEBI" id="CHEBI:29105"/>
    </cofactor>
</comment>
<evidence type="ECO:0000256" key="8">
    <source>
        <dbReference type="RuleBase" id="RU361277"/>
    </source>
</evidence>
<evidence type="ECO:0000256" key="7">
    <source>
        <dbReference type="ARBA" id="ARBA00023027"/>
    </source>
</evidence>
<dbReference type="InterPro" id="IPR011032">
    <property type="entry name" value="GroES-like_sf"/>
</dbReference>
<evidence type="ECO:0000259" key="9">
    <source>
        <dbReference type="SMART" id="SM00829"/>
    </source>
</evidence>
<keyword evidence="5 8" id="KW-0862">Zinc</keyword>
<dbReference type="AlphaFoldDB" id="A0A9Q8T844"/>
<evidence type="ECO:0000313" key="10">
    <source>
        <dbReference type="EMBL" id="UQC89972.1"/>
    </source>
</evidence>
<dbReference type="Gene3D" id="3.40.50.720">
    <property type="entry name" value="NAD(P)-binding Rossmann-like Domain"/>
    <property type="match status" value="1"/>
</dbReference>
<dbReference type="InterPro" id="IPR013154">
    <property type="entry name" value="ADH-like_N"/>
</dbReference>
<dbReference type="SUPFAM" id="SSF51735">
    <property type="entry name" value="NAD(P)-binding Rossmann-fold domains"/>
    <property type="match status" value="1"/>
</dbReference>
<dbReference type="EMBL" id="CP019480">
    <property type="protein sequence ID" value="UQC89972.1"/>
    <property type="molecule type" value="Genomic_DNA"/>
</dbReference>
<dbReference type="Gene3D" id="3.90.180.10">
    <property type="entry name" value="Medium-chain alcohol dehydrogenases, catalytic domain"/>
    <property type="match status" value="1"/>
</dbReference>
<dbReference type="Pfam" id="PF08240">
    <property type="entry name" value="ADH_N"/>
    <property type="match status" value="1"/>
</dbReference>
<dbReference type="RefSeq" id="XP_049151573.1">
    <property type="nucleotide sequence ID" value="XM_049294427.1"/>
</dbReference>
<protein>
    <recommendedName>
        <fullName evidence="3">alcohol dehydrogenase</fullName>
        <ecNumber evidence="3">1.1.1.1</ecNumber>
    </recommendedName>
</protein>
<dbReference type="PANTHER" id="PTHR42940">
    <property type="entry name" value="ALCOHOL DEHYDROGENASE 1-RELATED"/>
    <property type="match status" value="1"/>
</dbReference>
<dbReference type="EC" id="1.1.1.1" evidence="3"/>
<evidence type="ECO:0000256" key="1">
    <source>
        <dbReference type="ARBA" id="ARBA00001947"/>
    </source>
</evidence>
<dbReference type="GO" id="GO:0004022">
    <property type="term" value="F:alcohol dehydrogenase (NAD+) activity"/>
    <property type="evidence" value="ECO:0007669"/>
    <property type="project" value="UniProtKB-EC"/>
</dbReference>
<gene>
    <name evidence="10" type="ORF">CLUP02_15503</name>
</gene>
<dbReference type="InterPro" id="IPR002328">
    <property type="entry name" value="ADH_Zn_CS"/>
</dbReference>
<proteinExistence type="inferred from homology"/>
<evidence type="ECO:0000256" key="4">
    <source>
        <dbReference type="ARBA" id="ARBA00022723"/>
    </source>
</evidence>
<dbReference type="KEGG" id="clup:CLUP02_15503"/>
<dbReference type="InterPro" id="IPR013149">
    <property type="entry name" value="ADH-like_C"/>
</dbReference>
<dbReference type="GeneID" id="73349437"/>
<keyword evidence="6" id="KW-0560">Oxidoreductase</keyword>
<comment type="similarity">
    <text evidence="2 8">Belongs to the zinc-containing alcohol dehydrogenase family.</text>
</comment>